<dbReference type="PANTHER" id="PTHR15840:SF10">
    <property type="entry name" value="EKC_KEOPS COMPLEX SUBUNIT TPRKB"/>
    <property type="match status" value="1"/>
</dbReference>
<evidence type="ECO:0000256" key="8">
    <source>
        <dbReference type="RuleBase" id="RU004398"/>
    </source>
</evidence>
<dbReference type="GO" id="GO:0000408">
    <property type="term" value="C:EKC/KEOPS complex"/>
    <property type="evidence" value="ECO:0007669"/>
    <property type="project" value="TreeGrafter"/>
</dbReference>
<evidence type="ECO:0000313" key="9">
    <source>
        <dbReference type="EMBL" id="KAJ4397839.1"/>
    </source>
</evidence>
<dbReference type="OrthoDB" id="329139at2759"/>
<dbReference type="Gene3D" id="3.30.2380.10">
    <property type="entry name" value="CGI121/TPRKB"/>
    <property type="match status" value="1"/>
</dbReference>
<accession>A0A9W8Z374</accession>
<keyword evidence="10" id="KW-1185">Reference proteome</keyword>
<dbReference type="GO" id="GO:0005829">
    <property type="term" value="C:cytosol"/>
    <property type="evidence" value="ECO:0007669"/>
    <property type="project" value="TreeGrafter"/>
</dbReference>
<name>A0A9W8Z374_9PEZI</name>
<keyword evidence="6 8" id="KW-0539">Nucleus</keyword>
<dbReference type="Pfam" id="PF08617">
    <property type="entry name" value="CGI-121"/>
    <property type="match status" value="1"/>
</dbReference>
<dbReference type="AlphaFoldDB" id="A0A9W8Z374"/>
<comment type="similarity">
    <text evidence="2 8">Belongs to the CGI121/TPRKB family.</text>
</comment>
<comment type="function">
    <text evidence="7">Component of the EKC/KEOPS complex that is required for the formation of a threonylcarbamoyl group on adenosine at position 37 (t(6)A37) in tRNAs that read codons beginning with adenine. The complex is probably involved in the transfer of the threonylcarbamoyl moiety of threonylcarbamoyl-AMP (TC-AMP) to the N6 group of A37. CGI121 acts as an allosteric effector that regulates the t(6)A activity of the complex. The EKC/KEOPS complex also promotes both telomere uncapping and telomere elongation. The complex is required for efficient recruitment of transcriptional coactivators. CGI121 is not required for tRNA modification.</text>
</comment>
<dbReference type="Proteomes" id="UP001140453">
    <property type="component" value="Unassembled WGS sequence"/>
</dbReference>
<dbReference type="EMBL" id="JAPEVB010000001">
    <property type="protein sequence ID" value="KAJ4397839.1"/>
    <property type="molecule type" value="Genomic_DNA"/>
</dbReference>
<evidence type="ECO:0000256" key="1">
    <source>
        <dbReference type="ARBA" id="ARBA00004123"/>
    </source>
</evidence>
<sequence length="197" mass="21631">MSLLETINIDHVPASHSVHVAFFKKVSNAGFLQSQLLARNADFEYAFIDASAIASRLHVLAAVFKALSCLVDGKLRSPNVHAETVNALSASNNISEAYRRYGISSEVQDVIVVKILFPTDERPHPPTAQEVWEHISANVEGTAVPFTDKEIATSTDWAKVKKYYKLNVPSLAAIKNEQAKLRESEMLILGAMALRGV</sequence>
<dbReference type="SUPFAM" id="SSF143870">
    <property type="entry name" value="PF0523-like"/>
    <property type="match status" value="1"/>
</dbReference>
<keyword evidence="5" id="KW-0819">tRNA processing</keyword>
<evidence type="ECO:0000256" key="7">
    <source>
        <dbReference type="ARBA" id="ARBA00025043"/>
    </source>
</evidence>
<dbReference type="InterPro" id="IPR036504">
    <property type="entry name" value="CGI121/TPRKB_sf"/>
</dbReference>
<dbReference type="GO" id="GO:0005634">
    <property type="term" value="C:nucleus"/>
    <property type="evidence" value="ECO:0007669"/>
    <property type="project" value="UniProtKB-SubCell"/>
</dbReference>
<evidence type="ECO:0000256" key="2">
    <source>
        <dbReference type="ARBA" id="ARBA00005546"/>
    </source>
</evidence>
<protein>
    <recommendedName>
        <fullName evidence="4">EKC/KEOPS complex subunit CGI121</fullName>
    </recommendedName>
    <alternativeName>
        <fullName evidence="3">EKC/KEOPS complex subunit cgi121</fullName>
    </alternativeName>
</protein>
<dbReference type="PANTHER" id="PTHR15840">
    <property type="entry name" value="CGI-121 FAMILY MEMBER"/>
    <property type="match status" value="1"/>
</dbReference>
<evidence type="ECO:0000256" key="4">
    <source>
        <dbReference type="ARBA" id="ARBA00016009"/>
    </source>
</evidence>
<organism evidence="9 10">
    <name type="scientific">Gnomoniopsis smithogilvyi</name>
    <dbReference type="NCBI Taxonomy" id="1191159"/>
    <lineage>
        <taxon>Eukaryota</taxon>
        <taxon>Fungi</taxon>
        <taxon>Dikarya</taxon>
        <taxon>Ascomycota</taxon>
        <taxon>Pezizomycotina</taxon>
        <taxon>Sordariomycetes</taxon>
        <taxon>Sordariomycetidae</taxon>
        <taxon>Diaporthales</taxon>
        <taxon>Gnomoniaceae</taxon>
        <taxon>Gnomoniopsis</taxon>
    </lineage>
</organism>
<proteinExistence type="inferred from homology"/>
<evidence type="ECO:0000256" key="5">
    <source>
        <dbReference type="ARBA" id="ARBA00022694"/>
    </source>
</evidence>
<evidence type="ECO:0000256" key="3">
    <source>
        <dbReference type="ARBA" id="ARBA00015316"/>
    </source>
</evidence>
<dbReference type="GO" id="GO:0002949">
    <property type="term" value="P:tRNA threonylcarbamoyladenosine modification"/>
    <property type="evidence" value="ECO:0007669"/>
    <property type="project" value="TreeGrafter"/>
</dbReference>
<reference evidence="9" key="1">
    <citation type="submission" date="2022-10" db="EMBL/GenBank/DDBJ databases">
        <title>Tapping the CABI collections for fungal endophytes: first genome assemblies for Collariella, Neodidymelliopsis, Ascochyta clinopodiicola, Didymella pomorum, Didymosphaeria variabile, Neocosmospora piperis and Neocucurbitaria cava.</title>
        <authorList>
            <person name="Hill R."/>
        </authorList>
    </citation>
    <scope>NUCLEOTIDE SEQUENCE</scope>
    <source>
        <strain evidence="9">IMI 355082</strain>
    </source>
</reference>
<comment type="caution">
    <text evidence="9">The sequence shown here is derived from an EMBL/GenBank/DDBJ whole genome shotgun (WGS) entry which is preliminary data.</text>
</comment>
<gene>
    <name evidence="9" type="ORF">N0V93_002076</name>
</gene>
<evidence type="ECO:0000313" key="10">
    <source>
        <dbReference type="Proteomes" id="UP001140453"/>
    </source>
</evidence>
<dbReference type="InterPro" id="IPR013926">
    <property type="entry name" value="CGI121/TPRKB"/>
</dbReference>
<comment type="subcellular location">
    <subcellularLocation>
        <location evidence="1">Nucleus</location>
    </subcellularLocation>
</comment>
<evidence type="ECO:0000256" key="6">
    <source>
        <dbReference type="ARBA" id="ARBA00023242"/>
    </source>
</evidence>